<dbReference type="Proteomes" id="UP000033054">
    <property type="component" value="Chromosome"/>
</dbReference>
<dbReference type="CDD" id="cd05227">
    <property type="entry name" value="AR_SDR_e"/>
    <property type="match status" value="1"/>
</dbReference>
<evidence type="ECO:0000313" key="4">
    <source>
        <dbReference type="EMBL" id="AKD54886.1"/>
    </source>
</evidence>
<name>A0A0E3V6W2_9BACT</name>
<gene>
    <name evidence="4" type="ORF">SD10_08210</name>
</gene>
<dbReference type="FunFam" id="3.40.50.720:FF:000336">
    <property type="entry name" value="Aldehyde reductase"/>
    <property type="match status" value="1"/>
</dbReference>
<evidence type="ECO:0000256" key="2">
    <source>
        <dbReference type="ARBA" id="ARBA00023445"/>
    </source>
</evidence>
<evidence type="ECO:0000256" key="1">
    <source>
        <dbReference type="ARBA" id="ARBA00023002"/>
    </source>
</evidence>
<dbReference type="EMBL" id="CP010429">
    <property type="protein sequence ID" value="AKD54886.1"/>
    <property type="molecule type" value="Genomic_DNA"/>
</dbReference>
<evidence type="ECO:0000259" key="3">
    <source>
        <dbReference type="Pfam" id="PF01370"/>
    </source>
</evidence>
<dbReference type="PANTHER" id="PTHR10366:SF564">
    <property type="entry name" value="STEROL-4-ALPHA-CARBOXYLATE 3-DEHYDROGENASE, DECARBOXYLATING"/>
    <property type="match status" value="1"/>
</dbReference>
<keyword evidence="5" id="KW-1185">Reference proteome</keyword>
<dbReference type="InterPro" id="IPR001509">
    <property type="entry name" value="Epimerase_deHydtase"/>
</dbReference>
<organism evidence="4 5">
    <name type="scientific">Spirosoma radiotolerans</name>
    <dbReference type="NCBI Taxonomy" id="1379870"/>
    <lineage>
        <taxon>Bacteria</taxon>
        <taxon>Pseudomonadati</taxon>
        <taxon>Bacteroidota</taxon>
        <taxon>Cytophagia</taxon>
        <taxon>Cytophagales</taxon>
        <taxon>Cytophagaceae</taxon>
        <taxon>Spirosoma</taxon>
    </lineage>
</organism>
<dbReference type="AlphaFoldDB" id="A0A0E3V6W2"/>
<dbReference type="KEGG" id="srd:SD10_08210"/>
<dbReference type="Gene3D" id="3.40.50.720">
    <property type="entry name" value="NAD(P)-binding Rossmann-like Domain"/>
    <property type="match status" value="1"/>
</dbReference>
<sequence length="340" mass="37147">MNVLVTGVSGFLGSHTTIQLLEKGYQVVGTLRDIRRANDIRAIIGQHTKNINQLTFAEADLTDPAVWDELVEGADFVQHIASPFPHGEPAHEADVIMPAKEGTLAILKAASKHQLKRVVLTSAIGASFYGKPKGQQSGVFDEMVWTDETNRADTTAYYRSKTIAEKAAWAFMEQDTSGLELTTVLPGALLGPVLEKDYGHTPEIILNLLKGSVPAIPGVGFDLADVRSVADLLLRAMEFPQAAGQRFLGTAGYLSFRQIAALLKENYPDRKIPTGTVPNWLLRLLGRFDPSLAAVIVDLDKVRQGDSTKARQLLNWQPIDSREAVLSCAESMFRVGLMPK</sequence>
<dbReference type="HOGENOM" id="CLU_007383_9_2_10"/>
<accession>A0A0E3V6W2</accession>
<protein>
    <submittedName>
        <fullName evidence="4">Nucleoside-diphosphate sugar epimerase</fullName>
    </submittedName>
</protein>
<dbReference type="RefSeq" id="WP_046573363.1">
    <property type="nucleotide sequence ID" value="NZ_CP010429.1"/>
</dbReference>
<dbReference type="PANTHER" id="PTHR10366">
    <property type="entry name" value="NAD DEPENDENT EPIMERASE/DEHYDRATASE"/>
    <property type="match status" value="1"/>
</dbReference>
<dbReference type="InterPro" id="IPR050425">
    <property type="entry name" value="NAD(P)_dehydrat-like"/>
</dbReference>
<dbReference type="PATRIC" id="fig|1379870.5.peg.1791"/>
<dbReference type="GO" id="GO:0016616">
    <property type="term" value="F:oxidoreductase activity, acting on the CH-OH group of donors, NAD or NADP as acceptor"/>
    <property type="evidence" value="ECO:0007669"/>
    <property type="project" value="TreeGrafter"/>
</dbReference>
<dbReference type="Pfam" id="PF01370">
    <property type="entry name" value="Epimerase"/>
    <property type="match status" value="1"/>
</dbReference>
<comment type="similarity">
    <text evidence="2">Belongs to the NAD(P)-dependent epimerase/dehydratase family. Dihydroflavonol-4-reductase subfamily.</text>
</comment>
<reference evidence="4 5" key="1">
    <citation type="journal article" date="2014" name="Curr. Microbiol.">
        <title>Spirosoma radiotolerans sp. nov., a gamma-radiation-resistant bacterium isolated from gamma ray-irradiated soil.</title>
        <authorList>
            <person name="Lee J.J."/>
            <person name="Srinivasan S."/>
            <person name="Lim S."/>
            <person name="Joe M."/>
            <person name="Im S."/>
            <person name="Bae S.I."/>
            <person name="Park K.R."/>
            <person name="Han J.H."/>
            <person name="Park S.H."/>
            <person name="Joo B.M."/>
            <person name="Park S.J."/>
            <person name="Kim M.K."/>
        </authorList>
    </citation>
    <scope>NUCLEOTIDE SEQUENCE [LARGE SCALE GENOMIC DNA]</scope>
    <source>
        <strain evidence="4 5">DG5A</strain>
    </source>
</reference>
<feature type="domain" description="NAD-dependent epimerase/dehydratase" evidence="3">
    <location>
        <begin position="3"/>
        <end position="243"/>
    </location>
</feature>
<evidence type="ECO:0000313" key="5">
    <source>
        <dbReference type="Proteomes" id="UP000033054"/>
    </source>
</evidence>
<dbReference type="SUPFAM" id="SSF51735">
    <property type="entry name" value="NAD(P)-binding Rossmann-fold domains"/>
    <property type="match status" value="1"/>
</dbReference>
<dbReference type="InterPro" id="IPR036291">
    <property type="entry name" value="NAD(P)-bd_dom_sf"/>
</dbReference>
<keyword evidence="1" id="KW-0560">Oxidoreductase</keyword>
<dbReference type="STRING" id="1379870.SD10_08210"/>
<proteinExistence type="inferred from homology"/>